<dbReference type="Pfam" id="PF08279">
    <property type="entry name" value="HTH_11"/>
    <property type="match status" value="1"/>
</dbReference>
<evidence type="ECO:0000259" key="1">
    <source>
        <dbReference type="Pfam" id="PF08279"/>
    </source>
</evidence>
<reference evidence="3 4" key="1">
    <citation type="submission" date="2020-08" db="EMBL/GenBank/DDBJ databases">
        <title>Genomic Encyclopedia of Type Strains, Phase IV (KMG-IV): sequencing the most valuable type-strain genomes for metagenomic binning, comparative biology and taxonomic classification.</title>
        <authorList>
            <person name="Goeker M."/>
        </authorList>
    </citation>
    <scope>NUCLEOTIDE SEQUENCE [LARGE SCALE GENOMIC DNA]</scope>
    <source>
        <strain evidence="3 4">DSM 25024</strain>
    </source>
</reference>
<protein>
    <submittedName>
        <fullName evidence="3">Putative DNA-binding transcriptional regulator YafY</fullName>
    </submittedName>
</protein>
<dbReference type="OrthoDB" id="9807255at2"/>
<evidence type="ECO:0000313" key="4">
    <source>
        <dbReference type="Proteomes" id="UP000531216"/>
    </source>
</evidence>
<dbReference type="RefSeq" id="WP_090961762.1">
    <property type="nucleotide sequence ID" value="NZ_FOOA01000004.1"/>
</dbReference>
<organism evidence="3 4">
    <name type="scientific">Aureimonas phyllosphaerae</name>
    <dbReference type="NCBI Taxonomy" id="1166078"/>
    <lineage>
        <taxon>Bacteria</taxon>
        <taxon>Pseudomonadati</taxon>
        <taxon>Pseudomonadota</taxon>
        <taxon>Alphaproteobacteria</taxon>
        <taxon>Hyphomicrobiales</taxon>
        <taxon>Aurantimonadaceae</taxon>
        <taxon>Aureimonas</taxon>
    </lineage>
</organism>
<dbReference type="GO" id="GO:0003677">
    <property type="term" value="F:DNA binding"/>
    <property type="evidence" value="ECO:0007669"/>
    <property type="project" value="UniProtKB-KW"/>
</dbReference>
<dbReference type="EMBL" id="JACIDO010000001">
    <property type="protein sequence ID" value="MBB3933943.1"/>
    <property type="molecule type" value="Genomic_DNA"/>
</dbReference>
<accession>A0A7W6BS06</accession>
<keyword evidence="3" id="KW-0238">DNA-binding</keyword>
<evidence type="ECO:0000259" key="2">
    <source>
        <dbReference type="Pfam" id="PF13280"/>
    </source>
</evidence>
<sequence>MTRAARLLDLVELLRRHRRAVAGETLAAELGISLRTLYRDIAVLQGQGVPVEGAAGLGYVLRPGLTLPPLIFDEDEIDALVLGLRLVTRRLPETLGPGAAGALAKIEAVLPATRSAEAVQLFAGGAAAEEFACLGTIREAIRAEDALAIRYTNKAGAASQRVVWPIIVGFFDQAEVLAAWCEMRGDFRHFRLDRIADAVSAGRRMGRRHRVLLADWRLMRDAERCAADMG</sequence>
<dbReference type="PANTHER" id="PTHR34580">
    <property type="match status" value="1"/>
</dbReference>
<dbReference type="Gene3D" id="1.10.10.10">
    <property type="entry name" value="Winged helix-like DNA-binding domain superfamily/Winged helix DNA-binding domain"/>
    <property type="match status" value="1"/>
</dbReference>
<feature type="domain" description="WYL" evidence="2">
    <location>
        <begin position="134"/>
        <end position="198"/>
    </location>
</feature>
<dbReference type="InterPro" id="IPR026881">
    <property type="entry name" value="WYL_dom"/>
</dbReference>
<comment type="caution">
    <text evidence="3">The sequence shown here is derived from an EMBL/GenBank/DDBJ whole genome shotgun (WGS) entry which is preliminary data.</text>
</comment>
<keyword evidence="4" id="KW-1185">Reference proteome</keyword>
<dbReference type="InterPro" id="IPR036390">
    <property type="entry name" value="WH_DNA-bd_sf"/>
</dbReference>
<gene>
    <name evidence="3" type="ORF">GGR05_000054</name>
</gene>
<dbReference type="InterPro" id="IPR013196">
    <property type="entry name" value="HTH_11"/>
</dbReference>
<dbReference type="PANTHER" id="PTHR34580:SF3">
    <property type="entry name" value="PROTEIN PAFB"/>
    <property type="match status" value="1"/>
</dbReference>
<dbReference type="Proteomes" id="UP000531216">
    <property type="component" value="Unassembled WGS sequence"/>
</dbReference>
<feature type="domain" description="Helix-turn-helix type 11" evidence="1">
    <location>
        <begin position="6"/>
        <end position="59"/>
    </location>
</feature>
<name>A0A7W6BS06_9HYPH</name>
<dbReference type="Pfam" id="PF13280">
    <property type="entry name" value="WYL"/>
    <property type="match status" value="1"/>
</dbReference>
<dbReference type="AlphaFoldDB" id="A0A7W6BS06"/>
<dbReference type="SUPFAM" id="SSF46785">
    <property type="entry name" value="Winged helix' DNA-binding domain"/>
    <property type="match status" value="1"/>
</dbReference>
<evidence type="ECO:0000313" key="3">
    <source>
        <dbReference type="EMBL" id="MBB3933943.1"/>
    </source>
</evidence>
<dbReference type="PROSITE" id="PS52050">
    <property type="entry name" value="WYL"/>
    <property type="match status" value="1"/>
</dbReference>
<dbReference type="InterPro" id="IPR051534">
    <property type="entry name" value="CBASS_pafABC_assoc_protein"/>
</dbReference>
<dbReference type="InterPro" id="IPR036388">
    <property type="entry name" value="WH-like_DNA-bd_sf"/>
</dbReference>
<proteinExistence type="predicted"/>